<dbReference type="PANTHER" id="PTHR22880">
    <property type="entry name" value="FALZ-RELATED BROMODOMAIN-CONTAINING PROTEINS"/>
    <property type="match status" value="1"/>
</dbReference>
<evidence type="ECO:0000256" key="1">
    <source>
        <dbReference type="ARBA" id="ARBA00022737"/>
    </source>
</evidence>
<keyword evidence="1" id="KW-0677">Repeat</keyword>
<dbReference type="PANTHER" id="PTHR22880:SF225">
    <property type="entry name" value="BROMODOMAIN-CONTAINING PROTEIN BET-1-RELATED"/>
    <property type="match status" value="1"/>
</dbReference>
<dbReference type="GO" id="GO:0006338">
    <property type="term" value="P:chromatin remodeling"/>
    <property type="evidence" value="ECO:0000318"/>
    <property type="project" value="GO_Central"/>
</dbReference>
<dbReference type="PROSITE" id="PS51525">
    <property type="entry name" value="NET"/>
    <property type="match status" value="1"/>
</dbReference>
<dbReference type="PROSITE" id="PS00633">
    <property type="entry name" value="BROMODOMAIN_1"/>
    <property type="match status" value="1"/>
</dbReference>
<keyword evidence="8" id="KW-1185">Reference proteome</keyword>
<dbReference type="PRINTS" id="PR00503">
    <property type="entry name" value="BROMODOMAIN"/>
</dbReference>
<feature type="compositionally biased region" description="Basic residues" evidence="4">
    <location>
        <begin position="370"/>
        <end position="387"/>
    </location>
</feature>
<dbReference type="GO" id="GO:0000785">
    <property type="term" value="C:chromatin"/>
    <property type="evidence" value="ECO:0000318"/>
    <property type="project" value="GO_Central"/>
</dbReference>
<evidence type="ECO:0000256" key="3">
    <source>
        <dbReference type="PROSITE-ProRule" id="PRU00035"/>
    </source>
</evidence>
<dbReference type="GO" id="GO:0005634">
    <property type="term" value="C:nucleus"/>
    <property type="evidence" value="ECO:0000318"/>
    <property type="project" value="GO_Central"/>
</dbReference>
<evidence type="ECO:0000256" key="4">
    <source>
        <dbReference type="SAM" id="MobiDB-lite"/>
    </source>
</evidence>
<dbReference type="OMA" id="PITYEMQ"/>
<evidence type="ECO:0000313" key="8">
    <source>
        <dbReference type="Proteomes" id="UP000001357"/>
    </source>
</evidence>
<gene>
    <name evidence="7" type="ORF">MONBRDRAFT_13985</name>
</gene>
<dbReference type="Pfam" id="PF00439">
    <property type="entry name" value="Bromodomain"/>
    <property type="match status" value="2"/>
</dbReference>
<dbReference type="Gene3D" id="1.20.1270.220">
    <property type="match status" value="1"/>
</dbReference>
<dbReference type="GeneID" id="5887915"/>
<dbReference type="CDD" id="cd05498">
    <property type="entry name" value="Bromo_Brdt_II_like"/>
    <property type="match status" value="1"/>
</dbReference>
<dbReference type="FunCoup" id="A9UQC3">
    <property type="interactions" value="1464"/>
</dbReference>
<dbReference type="InterPro" id="IPR050935">
    <property type="entry name" value="Bromo_chromatin_reader"/>
</dbReference>
<sequence length="497" mass="53975">MADAAGENNGVDEDRDNKPESVASPAPAPSATAALLAAASTDDGTASPQGSATPGPGTPSVIMAPGTPDSGSAGGTPRTGRMTNQLQYISKVILPTLNKHPSAWPFKKPVDWKKLGLLSYPEIIANPMDLGTIRNKLRKKEYFSGRECLDDIELVWHNCQTFNRPSDDVYIMSQALESDYKQMLANLPEPEVPLDRPSAKAKSAQAIKAAPALIVPSLPTHRRQSSRVIRAPKDGLLAASSRLPAHMRVCYDIIKDLFGKKHQAYAWPFYEPVDIVKLNIPDYYDVIKQPMDLGTVRTKLEEGEYETRDDFAHDVRLVFANCYTYNPPGSDVVKMAKSTSEVFELQWAALDAPAPATPAPTSAKSSSKPAPKKPAKKRAKAPPKKAPPKSTPAPAPAPATTAVPTTLHHHDDDDEDGHSSGDEAQLPMTWDEKKILSQNINLLPSDCVPEIVNIVQSHEPNVGGDANDEFELDFDKLSTRTLRALDRYVRSNLPASG</sequence>
<evidence type="ECO:0000313" key="7">
    <source>
        <dbReference type="EMBL" id="EDQ92572.1"/>
    </source>
</evidence>
<dbReference type="eggNOG" id="KOG1474">
    <property type="taxonomic scope" value="Eukaryota"/>
</dbReference>
<evidence type="ECO:0008006" key="9">
    <source>
        <dbReference type="Google" id="ProtNLM"/>
    </source>
</evidence>
<organism evidence="7 8">
    <name type="scientific">Monosiga brevicollis</name>
    <name type="common">Choanoflagellate</name>
    <dbReference type="NCBI Taxonomy" id="81824"/>
    <lineage>
        <taxon>Eukaryota</taxon>
        <taxon>Choanoflagellata</taxon>
        <taxon>Craspedida</taxon>
        <taxon>Salpingoecidae</taxon>
        <taxon>Monosiga</taxon>
    </lineage>
</organism>
<evidence type="ECO:0000259" key="6">
    <source>
        <dbReference type="PROSITE" id="PS51525"/>
    </source>
</evidence>
<dbReference type="InterPro" id="IPR036427">
    <property type="entry name" value="Bromodomain-like_sf"/>
</dbReference>
<feature type="domain" description="NET" evidence="6">
    <location>
        <begin position="418"/>
        <end position="497"/>
    </location>
</feature>
<feature type="region of interest" description="Disordered" evidence="4">
    <location>
        <begin position="1"/>
        <end position="81"/>
    </location>
</feature>
<dbReference type="PROSITE" id="PS50014">
    <property type="entry name" value="BROMODOMAIN_2"/>
    <property type="match status" value="2"/>
</dbReference>
<name>A9UQC3_MONBE</name>
<dbReference type="InterPro" id="IPR043509">
    <property type="entry name" value="Bromo_Brdt_II"/>
</dbReference>
<keyword evidence="2 3" id="KW-0103">Bromodomain</keyword>
<dbReference type="InterPro" id="IPR027353">
    <property type="entry name" value="NET_dom"/>
</dbReference>
<dbReference type="InterPro" id="IPR018359">
    <property type="entry name" value="Bromodomain_CS"/>
</dbReference>
<reference evidence="7 8" key="1">
    <citation type="journal article" date="2008" name="Nature">
        <title>The genome of the choanoflagellate Monosiga brevicollis and the origin of metazoans.</title>
        <authorList>
            <consortium name="JGI Sequencing"/>
            <person name="King N."/>
            <person name="Westbrook M.J."/>
            <person name="Young S.L."/>
            <person name="Kuo A."/>
            <person name="Abedin M."/>
            <person name="Chapman J."/>
            <person name="Fairclough S."/>
            <person name="Hellsten U."/>
            <person name="Isogai Y."/>
            <person name="Letunic I."/>
            <person name="Marr M."/>
            <person name="Pincus D."/>
            <person name="Putnam N."/>
            <person name="Rokas A."/>
            <person name="Wright K.J."/>
            <person name="Zuzow R."/>
            <person name="Dirks W."/>
            <person name="Good M."/>
            <person name="Goodstein D."/>
            <person name="Lemons D."/>
            <person name="Li W."/>
            <person name="Lyons J.B."/>
            <person name="Morris A."/>
            <person name="Nichols S."/>
            <person name="Richter D.J."/>
            <person name="Salamov A."/>
            <person name="Bork P."/>
            <person name="Lim W.A."/>
            <person name="Manning G."/>
            <person name="Miller W.T."/>
            <person name="McGinnis W."/>
            <person name="Shapiro H."/>
            <person name="Tjian R."/>
            <person name="Grigoriev I.V."/>
            <person name="Rokhsar D."/>
        </authorList>
    </citation>
    <scope>NUCLEOTIDE SEQUENCE [LARGE SCALE GENOMIC DNA]</scope>
    <source>
        <strain evidence="8">MX1 / ATCC 50154</strain>
    </source>
</reference>
<feature type="region of interest" description="Disordered" evidence="4">
    <location>
        <begin position="353"/>
        <end position="424"/>
    </location>
</feature>
<protein>
    <recommendedName>
        <fullName evidence="9">Bromodomain-containing protein</fullName>
    </recommendedName>
</protein>
<feature type="compositionally biased region" description="Low complexity" evidence="4">
    <location>
        <begin position="359"/>
        <end position="369"/>
    </location>
</feature>
<feature type="compositionally biased region" description="Low complexity" evidence="4">
    <location>
        <begin position="23"/>
        <end position="48"/>
    </location>
</feature>
<dbReference type="InterPro" id="IPR001487">
    <property type="entry name" value="Bromodomain"/>
</dbReference>
<dbReference type="GO" id="GO:0006355">
    <property type="term" value="P:regulation of DNA-templated transcription"/>
    <property type="evidence" value="ECO:0000318"/>
    <property type="project" value="GO_Central"/>
</dbReference>
<evidence type="ECO:0000256" key="2">
    <source>
        <dbReference type="ARBA" id="ARBA00023117"/>
    </source>
</evidence>
<dbReference type="RefSeq" id="XP_001742334.1">
    <property type="nucleotide sequence ID" value="XM_001742282.1"/>
</dbReference>
<dbReference type="Proteomes" id="UP000001357">
    <property type="component" value="Unassembled WGS sequence"/>
</dbReference>
<dbReference type="InParanoid" id="A9UQC3"/>
<dbReference type="STRING" id="81824.A9UQC3"/>
<dbReference type="KEGG" id="mbr:MONBRDRAFT_13985"/>
<dbReference type="Pfam" id="PF17035">
    <property type="entry name" value="BET"/>
    <property type="match status" value="1"/>
</dbReference>
<feature type="domain" description="Bromo" evidence="5">
    <location>
        <begin position="98"/>
        <end position="170"/>
    </location>
</feature>
<dbReference type="SMART" id="SM00297">
    <property type="entry name" value="BROMO"/>
    <property type="match status" value="2"/>
</dbReference>
<evidence type="ECO:0000259" key="5">
    <source>
        <dbReference type="PROSITE" id="PS50014"/>
    </source>
</evidence>
<dbReference type="AlphaFoldDB" id="A9UQC3"/>
<dbReference type="EMBL" id="CH991543">
    <property type="protein sequence ID" value="EDQ92572.1"/>
    <property type="molecule type" value="Genomic_DNA"/>
</dbReference>
<dbReference type="Gene3D" id="1.20.920.10">
    <property type="entry name" value="Bromodomain-like"/>
    <property type="match status" value="2"/>
</dbReference>
<accession>A9UQC3</accession>
<dbReference type="SUPFAM" id="SSF47370">
    <property type="entry name" value="Bromodomain"/>
    <property type="match status" value="2"/>
</dbReference>
<dbReference type="InterPro" id="IPR038336">
    <property type="entry name" value="NET_sf"/>
</dbReference>
<proteinExistence type="predicted"/>
<feature type="domain" description="Bromo" evidence="5">
    <location>
        <begin position="261"/>
        <end position="333"/>
    </location>
</feature>